<dbReference type="RefSeq" id="WP_056540565.1">
    <property type="nucleotide sequence ID" value="NZ_CP128801.1"/>
</dbReference>
<reference evidence="2" key="1">
    <citation type="submission" date="2016-01" db="EMBL/GenBank/DDBJ databases">
        <title>Whole genome sequencing of Bhargavaea cecembensis T14.</title>
        <authorList>
            <person name="Hong K.W."/>
        </authorList>
    </citation>
    <scope>NUCLEOTIDE SEQUENCE [LARGE SCALE GENOMIC DNA]</scope>
    <source>
        <strain evidence="2">M19</strain>
    </source>
</reference>
<dbReference type="EMBL" id="LQQY01000002">
    <property type="protein sequence ID" value="KZE53399.1"/>
    <property type="molecule type" value="Genomic_DNA"/>
</dbReference>
<accession>A0A165LZA3</accession>
<evidence type="ECO:0000313" key="2">
    <source>
        <dbReference type="Proteomes" id="UP000076510"/>
    </source>
</evidence>
<dbReference type="OrthoDB" id="2889770at2"/>
<proteinExistence type="predicted"/>
<comment type="caution">
    <text evidence="1">The sequence shown here is derived from an EMBL/GenBank/DDBJ whole genome shotgun (WGS) entry which is preliminary data.</text>
</comment>
<gene>
    <name evidence="1" type="ORF">AV649_11595</name>
</gene>
<protein>
    <submittedName>
        <fullName evidence="1">Uncharacterized protein</fullName>
    </submittedName>
</protein>
<dbReference type="AlphaFoldDB" id="A0A165LZA3"/>
<dbReference type="Proteomes" id="UP000076510">
    <property type="component" value="Unassembled WGS sequence"/>
</dbReference>
<name>A0A165LZA3_9BACI</name>
<evidence type="ECO:0000313" key="1">
    <source>
        <dbReference type="EMBL" id="KZE53399.1"/>
    </source>
</evidence>
<organism evidence="1 2">
    <name type="scientific">Rossellomorea marisflavi</name>
    <dbReference type="NCBI Taxonomy" id="189381"/>
    <lineage>
        <taxon>Bacteria</taxon>
        <taxon>Bacillati</taxon>
        <taxon>Bacillota</taxon>
        <taxon>Bacilli</taxon>
        <taxon>Bacillales</taxon>
        <taxon>Bacillaceae</taxon>
        <taxon>Rossellomorea</taxon>
    </lineage>
</organism>
<sequence length="136" mass="15631">MNERAKEIIKGQNKSILTVLKDHFGLPGFQDNINEDEIPEDHNYFLIVYGDISRTEKQRATRNGLSQDVYVVYISEGNDELDETSLDIISLVEGVKAVDFQRTTKERIQKADTSEFVDRVTLIFTRMIKYVSPISN</sequence>